<reference evidence="6 7" key="1">
    <citation type="submission" date="2010-10" db="EMBL/GenBank/DDBJ databases">
        <title>Complete sequence of Frankia sp. EuI1c.</title>
        <authorList>
            <consortium name="US DOE Joint Genome Institute"/>
            <person name="Lucas S."/>
            <person name="Copeland A."/>
            <person name="Lapidus A."/>
            <person name="Cheng J.-F."/>
            <person name="Bruce D."/>
            <person name="Goodwin L."/>
            <person name="Pitluck S."/>
            <person name="Chertkov O."/>
            <person name="Detter J.C."/>
            <person name="Han C."/>
            <person name="Tapia R."/>
            <person name="Land M."/>
            <person name="Hauser L."/>
            <person name="Jeffries C."/>
            <person name="Kyrpides N."/>
            <person name="Ivanova N."/>
            <person name="Mikhailova N."/>
            <person name="Beauchemin N."/>
            <person name="Sen A."/>
            <person name="Sur S.A."/>
            <person name="Gtari M."/>
            <person name="Wall L."/>
            <person name="Tisa L."/>
            <person name="Woyke T."/>
        </authorList>
    </citation>
    <scope>NUCLEOTIDE SEQUENCE [LARGE SCALE GENOMIC DNA]</scope>
    <source>
        <strain evidence="7">DSM 45817 / CECT 9037 / EuI1c</strain>
    </source>
</reference>
<feature type="region of interest" description="Disordered" evidence="4">
    <location>
        <begin position="177"/>
        <end position="220"/>
    </location>
</feature>
<evidence type="ECO:0000256" key="2">
    <source>
        <dbReference type="ARBA" id="ARBA00022737"/>
    </source>
</evidence>
<feature type="repeat" description="WD" evidence="3">
    <location>
        <begin position="410"/>
        <end position="444"/>
    </location>
</feature>
<dbReference type="PROSITE" id="PS50294">
    <property type="entry name" value="WD_REPEATS_REGION"/>
    <property type="match status" value="6"/>
</dbReference>
<feature type="repeat" description="WD" evidence="3">
    <location>
        <begin position="502"/>
        <end position="535"/>
    </location>
</feature>
<dbReference type="HOGENOM" id="CLU_025381_0_0_11"/>
<sequence>MAVAGDRTGPEAADFFISYGPSDQAWAEWVAWQLEAADYRVLLQAWDSVAGSNWSVRMDEGIRTAHRTIAILSEAYLGSVFGVGEWHAARAADPTGFDRRLVPVRVENCPRPGLLRTIVSIDLFGLGPDAARTRLLGAIRGAIAGRDKPATPPLFPASSRAVAPAFPVTANDAAPRSVASAPISAGGDPPQGLTDQPAVGRSRPGQTPLTGPRHPGQRLAGPDDLVYAVAFAAGGRLLAGASRGGAGPENGGTIRLWDVTEPPRPGPWKKSLVGHTDWVLAVTAALGGQLLASAGADGTVRLWDMAEPGPPRPCGAPLDGHQDWVLSVAFSGDGRILASAGHDGTVRLWDVAEPRSPKPCGAPLVGHAGWVRSVAFSGRGDVLASGSRDGTVRLWDVAEPSRARAAGQPLADHGTSVQAVVFSPREQLLASGGGDGAVRLWDVSAPARPRPAGPPIQGHAGAVLAAAFAPDGRLLASGGADGTVWLWDVTEPASPLPVGPPLADHGAAVRAVAFSPNGEFLASAGNDHTVRLWRL</sequence>
<dbReference type="PRINTS" id="PR00320">
    <property type="entry name" value="GPROTEINBRPT"/>
</dbReference>
<evidence type="ECO:0000256" key="3">
    <source>
        <dbReference type="PROSITE-ProRule" id="PRU00221"/>
    </source>
</evidence>
<dbReference type="eggNOG" id="COG2319">
    <property type="taxonomic scope" value="Bacteria"/>
</dbReference>
<dbReference type="Proteomes" id="UP000002484">
    <property type="component" value="Chromosome"/>
</dbReference>
<feature type="repeat" description="WD" evidence="3">
    <location>
        <begin position="364"/>
        <end position="405"/>
    </location>
</feature>
<dbReference type="Gene3D" id="2.130.10.10">
    <property type="entry name" value="YVTN repeat-like/Quinoprotein amine dehydrogenase"/>
    <property type="match status" value="3"/>
</dbReference>
<dbReference type="SMART" id="SM00255">
    <property type="entry name" value="TIR"/>
    <property type="match status" value="1"/>
</dbReference>
<organism evidence="6 7">
    <name type="scientific">Pseudofrankia inefficax (strain DSM 45817 / CECT 9037 / DDB 130130 / EuI1c)</name>
    <name type="common">Frankia inefficax</name>
    <dbReference type="NCBI Taxonomy" id="298654"/>
    <lineage>
        <taxon>Bacteria</taxon>
        <taxon>Bacillati</taxon>
        <taxon>Actinomycetota</taxon>
        <taxon>Actinomycetes</taxon>
        <taxon>Frankiales</taxon>
        <taxon>Frankiaceae</taxon>
        <taxon>Pseudofrankia</taxon>
    </lineage>
</organism>
<dbReference type="PROSITE" id="PS50104">
    <property type="entry name" value="TIR"/>
    <property type="match status" value="1"/>
</dbReference>
<dbReference type="PANTHER" id="PTHR22847:SF637">
    <property type="entry name" value="WD REPEAT DOMAIN 5B"/>
    <property type="match status" value="1"/>
</dbReference>
<dbReference type="KEGG" id="fri:FraEuI1c_7027"/>
<dbReference type="InterPro" id="IPR015943">
    <property type="entry name" value="WD40/YVTN_repeat-like_dom_sf"/>
</dbReference>
<name>E3IX94_PSEI1</name>
<dbReference type="Pfam" id="PF00400">
    <property type="entry name" value="WD40"/>
    <property type="match status" value="7"/>
</dbReference>
<evidence type="ECO:0000259" key="5">
    <source>
        <dbReference type="PROSITE" id="PS50104"/>
    </source>
</evidence>
<dbReference type="SUPFAM" id="SSF52200">
    <property type="entry name" value="Toll/Interleukin receptor TIR domain"/>
    <property type="match status" value="1"/>
</dbReference>
<feature type="repeat" description="WD" evidence="3">
    <location>
        <begin position="272"/>
        <end position="305"/>
    </location>
</feature>
<dbReference type="SMART" id="SM00320">
    <property type="entry name" value="WD40"/>
    <property type="match status" value="7"/>
</dbReference>
<dbReference type="PANTHER" id="PTHR22847">
    <property type="entry name" value="WD40 REPEAT PROTEIN"/>
    <property type="match status" value="1"/>
</dbReference>
<dbReference type="InterPro" id="IPR000157">
    <property type="entry name" value="TIR_dom"/>
</dbReference>
<dbReference type="Gene3D" id="3.40.50.10140">
    <property type="entry name" value="Toll/interleukin-1 receptor homology (TIR) domain"/>
    <property type="match status" value="1"/>
</dbReference>
<dbReference type="STRING" id="298654.FraEuI1c_7027"/>
<dbReference type="AlphaFoldDB" id="E3IX94"/>
<dbReference type="PROSITE" id="PS00678">
    <property type="entry name" value="WD_REPEATS_1"/>
    <property type="match status" value="5"/>
</dbReference>
<feature type="domain" description="TIR" evidence="5">
    <location>
        <begin position="11"/>
        <end position="143"/>
    </location>
</feature>
<dbReference type="InterPro" id="IPR020472">
    <property type="entry name" value="WD40_PAC1"/>
</dbReference>
<evidence type="ECO:0000313" key="6">
    <source>
        <dbReference type="EMBL" id="ADP84994.1"/>
    </source>
</evidence>
<dbReference type="InParanoid" id="E3IX94"/>
<dbReference type="InterPro" id="IPR019775">
    <property type="entry name" value="WD40_repeat_CS"/>
</dbReference>
<dbReference type="EMBL" id="CP002299">
    <property type="protein sequence ID" value="ADP84994.1"/>
    <property type="molecule type" value="Genomic_DNA"/>
</dbReference>
<dbReference type="CDD" id="cd00200">
    <property type="entry name" value="WD40"/>
    <property type="match status" value="1"/>
</dbReference>
<dbReference type="GO" id="GO:0007165">
    <property type="term" value="P:signal transduction"/>
    <property type="evidence" value="ECO:0007669"/>
    <property type="project" value="InterPro"/>
</dbReference>
<dbReference type="Pfam" id="PF13676">
    <property type="entry name" value="TIR_2"/>
    <property type="match status" value="1"/>
</dbReference>
<dbReference type="PROSITE" id="PS50082">
    <property type="entry name" value="WD_REPEATS_2"/>
    <property type="match status" value="6"/>
</dbReference>
<gene>
    <name evidence="6" type="ordered locus">FraEuI1c_7027</name>
</gene>
<evidence type="ECO:0000313" key="7">
    <source>
        <dbReference type="Proteomes" id="UP000002484"/>
    </source>
</evidence>
<dbReference type="SUPFAM" id="SSF50978">
    <property type="entry name" value="WD40 repeat-like"/>
    <property type="match status" value="1"/>
</dbReference>
<keyword evidence="1 3" id="KW-0853">WD repeat</keyword>
<keyword evidence="7" id="KW-1185">Reference proteome</keyword>
<proteinExistence type="predicted"/>
<accession>E3IX94</accession>
<dbReference type="InterPro" id="IPR001680">
    <property type="entry name" value="WD40_rpt"/>
</dbReference>
<keyword evidence="2" id="KW-0677">Repeat</keyword>
<dbReference type="OrthoDB" id="3209119at2"/>
<dbReference type="InterPro" id="IPR035897">
    <property type="entry name" value="Toll_tir_struct_dom_sf"/>
</dbReference>
<dbReference type="RefSeq" id="WP_013428105.1">
    <property type="nucleotide sequence ID" value="NC_014666.1"/>
</dbReference>
<feature type="repeat" description="WD" evidence="3">
    <location>
        <begin position="456"/>
        <end position="489"/>
    </location>
</feature>
<feature type="repeat" description="WD" evidence="3">
    <location>
        <begin position="318"/>
        <end position="351"/>
    </location>
</feature>
<dbReference type="InterPro" id="IPR036322">
    <property type="entry name" value="WD40_repeat_dom_sf"/>
</dbReference>
<protein>
    <submittedName>
        <fullName evidence="6">WD40 repeat, subgroup</fullName>
    </submittedName>
</protein>
<evidence type="ECO:0000256" key="4">
    <source>
        <dbReference type="SAM" id="MobiDB-lite"/>
    </source>
</evidence>
<evidence type="ECO:0000256" key="1">
    <source>
        <dbReference type="ARBA" id="ARBA00022574"/>
    </source>
</evidence>